<dbReference type="RefSeq" id="WP_210189631.1">
    <property type="nucleotide sequence ID" value="NZ_FMZW01000033.1"/>
</dbReference>
<dbReference type="InterPro" id="IPR021225">
    <property type="entry name" value="Tlde1_dom"/>
</dbReference>
<feature type="domain" description="Tlde1" evidence="2">
    <location>
        <begin position="460"/>
        <end position="552"/>
    </location>
</feature>
<dbReference type="Proteomes" id="UP000199245">
    <property type="component" value="Unassembled WGS sequence"/>
</dbReference>
<dbReference type="EMBL" id="FMZW01000033">
    <property type="protein sequence ID" value="SDE71964.1"/>
    <property type="molecule type" value="Genomic_DNA"/>
</dbReference>
<proteinExistence type="predicted"/>
<name>A0A1G7F7Z8_9BRAD</name>
<feature type="region of interest" description="Disordered" evidence="1">
    <location>
        <begin position="252"/>
        <end position="272"/>
    </location>
</feature>
<evidence type="ECO:0000313" key="4">
    <source>
        <dbReference type="Proteomes" id="UP000199245"/>
    </source>
</evidence>
<evidence type="ECO:0000259" key="2">
    <source>
        <dbReference type="Pfam" id="PF10908"/>
    </source>
</evidence>
<evidence type="ECO:0000313" key="3">
    <source>
        <dbReference type="EMBL" id="SDE71964.1"/>
    </source>
</evidence>
<sequence length="563" mass="59923">MVAPNYRSLVPGGFFSSTPFDRTMKVSIRCNNPGAINGASWEKHYPGYVDTVETTPGNKTTIFEAPEYGVAVWWELLRRYAANGDKTVGGIINRYGGGQDYSNYVRFVARQTGYADDHAIPLDDDDVLLAFGKAMFHYEAGGPTPLSDAQIRYGLNLGRHDGIIPVAESEPHSPGTMRTVALQTHALFPMGGDFKVLSDATAKAGPTATVPAVGWVLKVQRLREEKREGEFRARTVGTYSVFRNGNESPAFRGYTVERQGPGDNGPTGKANHRRVAAGTYPLRAHSTAKYRTTGYRTDGQHPRPAIEVSDTGDRSGILIHPADGYGSTIGCFNLAGPLANADSDIVLPESIARVVALISDIKDFGGGQFAFDQDGNLAHCQLIVIDPTEDSHRITNVDVPVTDAFPAGMETVAYAEAAASADTTVAALRDAAADDCLIYEQATGRMSVRNGGSYDLLGTGYSGSKSGGGYNDPSKQCVKMVGPIPRGQYKVGPPGPGPSPYSLRLTPAPGTDTCGRSGFLIHGDSISHPGNASEGCIILSRSEREAIVKTGLTTLVVVDQISA</sequence>
<accession>A0A1G7F7Z8</accession>
<gene>
    <name evidence="3" type="ORF">SAMN05216337_103315</name>
</gene>
<dbReference type="AlphaFoldDB" id="A0A1G7F7Z8"/>
<protein>
    <recommendedName>
        <fullName evidence="2">Tlde1 domain-containing protein</fullName>
    </recommendedName>
</protein>
<reference evidence="3 4" key="1">
    <citation type="submission" date="2016-10" db="EMBL/GenBank/DDBJ databases">
        <authorList>
            <person name="de Groot N.N."/>
        </authorList>
    </citation>
    <scope>NUCLEOTIDE SEQUENCE [LARGE SCALE GENOMIC DNA]</scope>
    <source>
        <strain evidence="3 4">R5</strain>
    </source>
</reference>
<organism evidence="3 4">
    <name type="scientific">Bradyrhizobium brasilense</name>
    <dbReference type="NCBI Taxonomy" id="1419277"/>
    <lineage>
        <taxon>Bacteria</taxon>
        <taxon>Pseudomonadati</taxon>
        <taxon>Pseudomonadota</taxon>
        <taxon>Alphaproteobacteria</taxon>
        <taxon>Hyphomicrobiales</taxon>
        <taxon>Nitrobacteraceae</taxon>
        <taxon>Bradyrhizobium</taxon>
    </lineage>
</organism>
<evidence type="ECO:0000256" key="1">
    <source>
        <dbReference type="SAM" id="MobiDB-lite"/>
    </source>
</evidence>
<dbReference type="Pfam" id="PF10908">
    <property type="entry name" value="Tlde1_dom"/>
    <property type="match status" value="1"/>
</dbReference>